<evidence type="ECO:0000313" key="7">
    <source>
        <dbReference type="EMBL" id="MFD0900360.1"/>
    </source>
</evidence>
<keyword evidence="3" id="KW-0044">Antibiotic</keyword>
<dbReference type="Gene3D" id="2.60.40.230">
    <property type="entry name" value="Neocarzinostatin-like"/>
    <property type="match status" value="1"/>
</dbReference>
<feature type="signal peptide" evidence="6">
    <location>
        <begin position="1"/>
        <end position="22"/>
    </location>
</feature>
<keyword evidence="2" id="KW-0929">Antimicrobial</keyword>
<evidence type="ECO:0000256" key="3">
    <source>
        <dbReference type="ARBA" id="ARBA00023022"/>
    </source>
</evidence>
<organism evidence="7 8">
    <name type="scientific">Actinomadura sediminis</name>
    <dbReference type="NCBI Taxonomy" id="1038904"/>
    <lineage>
        <taxon>Bacteria</taxon>
        <taxon>Bacillati</taxon>
        <taxon>Actinomycetota</taxon>
        <taxon>Actinomycetes</taxon>
        <taxon>Streptosporangiales</taxon>
        <taxon>Thermomonosporaceae</taxon>
        <taxon>Actinomadura</taxon>
    </lineage>
</organism>
<comment type="similarity">
    <text evidence="1">Belongs to the neocarzinostatin family.</text>
</comment>
<evidence type="ECO:0000256" key="2">
    <source>
        <dbReference type="ARBA" id="ARBA00022529"/>
    </source>
</evidence>
<dbReference type="RefSeq" id="WP_378297341.1">
    <property type="nucleotide sequence ID" value="NZ_JBHTJA010000010.1"/>
</dbReference>
<dbReference type="Pfam" id="PF00960">
    <property type="entry name" value="Neocarzinostat"/>
    <property type="match status" value="1"/>
</dbReference>
<evidence type="ECO:0000256" key="5">
    <source>
        <dbReference type="ARBA" id="ARBA00023157"/>
    </source>
</evidence>
<name>A0ABW3ELI3_9ACTN</name>
<dbReference type="SUPFAM" id="SSF49319">
    <property type="entry name" value="Actinoxanthin-like"/>
    <property type="match status" value="1"/>
</dbReference>
<evidence type="ECO:0000256" key="6">
    <source>
        <dbReference type="SAM" id="SignalP"/>
    </source>
</evidence>
<reference evidence="8" key="1">
    <citation type="journal article" date="2019" name="Int. J. Syst. Evol. Microbiol.">
        <title>The Global Catalogue of Microorganisms (GCM) 10K type strain sequencing project: providing services to taxonomists for standard genome sequencing and annotation.</title>
        <authorList>
            <consortium name="The Broad Institute Genomics Platform"/>
            <consortium name="The Broad Institute Genome Sequencing Center for Infectious Disease"/>
            <person name="Wu L."/>
            <person name="Ma J."/>
        </authorList>
    </citation>
    <scope>NUCLEOTIDE SEQUENCE [LARGE SCALE GENOMIC DNA]</scope>
    <source>
        <strain evidence="8">JCM 31202</strain>
    </source>
</reference>
<keyword evidence="5" id="KW-1015">Disulfide bond</keyword>
<evidence type="ECO:0000256" key="4">
    <source>
        <dbReference type="ARBA" id="ARBA00023125"/>
    </source>
</evidence>
<feature type="chain" id="PRO_5047226465" evidence="6">
    <location>
        <begin position="23"/>
        <end position="138"/>
    </location>
</feature>
<dbReference type="Proteomes" id="UP001596972">
    <property type="component" value="Unassembled WGS sequence"/>
</dbReference>
<keyword evidence="8" id="KW-1185">Reference proteome</keyword>
<dbReference type="PRINTS" id="PR01885">
    <property type="entry name" value="MACROMOMYCIN"/>
</dbReference>
<protein>
    <submittedName>
        <fullName evidence="7">Enediyne antibiotic chromoprotein</fullName>
    </submittedName>
</protein>
<gene>
    <name evidence="7" type="ORF">ACFQ11_08150</name>
</gene>
<proteinExistence type="inferred from homology"/>
<dbReference type="InterPro" id="IPR002186">
    <property type="entry name" value="Neocarzinostatin_fam"/>
</dbReference>
<dbReference type="InterPro" id="IPR027273">
    <property type="entry name" value="Neocarzinostatin-like"/>
</dbReference>
<evidence type="ECO:0000313" key="8">
    <source>
        <dbReference type="Proteomes" id="UP001596972"/>
    </source>
</evidence>
<dbReference type="NCBIfam" id="NF040680">
    <property type="entry name" value="chromo_anti"/>
    <property type="match status" value="1"/>
</dbReference>
<keyword evidence="6" id="KW-0732">Signal</keyword>
<dbReference type="EMBL" id="JBHTJA010000010">
    <property type="protein sequence ID" value="MFD0900360.1"/>
    <property type="molecule type" value="Genomic_DNA"/>
</dbReference>
<keyword evidence="4" id="KW-0238">DNA-binding</keyword>
<sequence>MAGVTATMGMGLLMGAQTGALADVAPTAPTATVTPSTGLTDGATVQIAASGFGANETLTAGQCATVDGKAACNVNNRTELTTDGSGGASAAMVVNRSFEAVFADDGTFAGTVDCGTAACYIGVGNFSGQGDQVPIGFR</sequence>
<comment type="caution">
    <text evidence="7">The sequence shown here is derived from an EMBL/GenBank/DDBJ whole genome shotgun (WGS) entry which is preliminary data.</text>
</comment>
<evidence type="ECO:0000256" key="1">
    <source>
        <dbReference type="ARBA" id="ARBA00010648"/>
    </source>
</evidence>
<accession>A0ABW3ELI3</accession>